<feature type="transmembrane region" description="Helical" evidence="1">
    <location>
        <begin position="228"/>
        <end position="246"/>
    </location>
</feature>
<accession>A0A3L8SAX0</accession>
<dbReference type="PANTHER" id="PTHR14969:SF14">
    <property type="entry name" value="SPHINGOSINE-1-PHOSPHATE PHOSPHATASE 2"/>
    <property type="match status" value="1"/>
</dbReference>
<dbReference type="CDD" id="cd03388">
    <property type="entry name" value="PAP2_SPPase1"/>
    <property type="match status" value="1"/>
</dbReference>
<keyword evidence="1" id="KW-0472">Membrane</keyword>
<dbReference type="PANTHER" id="PTHR14969">
    <property type="entry name" value="SPHINGOSINE-1-PHOSPHATE PHOSPHOHYDROLASE"/>
    <property type="match status" value="1"/>
</dbReference>
<evidence type="ECO:0000256" key="1">
    <source>
        <dbReference type="SAM" id="Phobius"/>
    </source>
</evidence>
<dbReference type="EMBL" id="QUSF01000034">
    <property type="protein sequence ID" value="RLV99102.1"/>
    <property type="molecule type" value="Genomic_DNA"/>
</dbReference>
<dbReference type="InterPro" id="IPR036938">
    <property type="entry name" value="PAP2/HPO_sf"/>
</dbReference>
<reference evidence="3 4" key="1">
    <citation type="journal article" date="2018" name="Proc. R. Soc. B">
        <title>A non-coding region near Follistatin controls head colour polymorphism in the Gouldian finch.</title>
        <authorList>
            <person name="Toomey M.B."/>
            <person name="Marques C.I."/>
            <person name="Andrade P."/>
            <person name="Araujo P.M."/>
            <person name="Sabatino S."/>
            <person name="Gazda M.A."/>
            <person name="Afonso S."/>
            <person name="Lopes R.J."/>
            <person name="Corbo J.C."/>
            <person name="Carneiro M."/>
        </authorList>
    </citation>
    <scope>NUCLEOTIDE SEQUENCE [LARGE SCALE GENOMIC DNA]</scope>
    <source>
        <strain evidence="3">Red01</strain>
        <tissue evidence="3">Muscle</tissue>
    </source>
</reference>
<dbReference type="STRING" id="44316.ENSEGOP00005015924"/>
<sequence length="433" mass="48775">EEDNNQANSQVMVTETEKGCKQKYIVKNYFYYYLFKFSAALGEEIFYITFLPFTYWNIDHSVSRRMIIVWSSNQEFPNRLEFTCNCDATDIAVHGLETCLLDLMFPSWLEQPKGLSIPPAECSLEHPMDPGQALGKGEKLLCSQHIHKVDVFSGKRCPRWKWQIVMYIGQVSKDILKWPRPLSPPVVKLEMRTNAEYGMPSTHAMAATAISFSFFIATMNQYKYPFELGLVAAFVFSTLVCLSRLYTGMHTVLDVIGGALISAVLLVLLYPAWDTIDHLLLTSPFCPLFSVVVPLVLCYNYPKLDYYSPTRGDTTTILGAAAGATVGFWLNNQDAASAYTGRSVQPGLPPIASTMVFVLARFFVGILVVLLARWVTKSAVLGMLGYRYKFPVGDREARRRLEVEVPYKFVTYSSVGFTATVIVPRLHELLGLM</sequence>
<feature type="transmembrane region" description="Helical" evidence="1">
    <location>
        <begin position="351"/>
        <end position="375"/>
    </location>
</feature>
<feature type="transmembrane region" description="Helical" evidence="1">
    <location>
        <begin position="279"/>
        <end position="302"/>
    </location>
</feature>
<feature type="domain" description="Phosphatidic acid phosphatase type 2/haloperoxidase" evidence="2">
    <location>
        <begin position="163"/>
        <end position="270"/>
    </location>
</feature>
<feature type="non-terminal residue" evidence="3">
    <location>
        <position position="1"/>
    </location>
</feature>
<dbReference type="OrthoDB" id="301434at2759"/>
<dbReference type="SMART" id="SM00014">
    <property type="entry name" value="acidPPc"/>
    <property type="match status" value="1"/>
</dbReference>
<dbReference type="GO" id="GO:0005789">
    <property type="term" value="C:endoplasmic reticulum membrane"/>
    <property type="evidence" value="ECO:0007669"/>
    <property type="project" value="TreeGrafter"/>
</dbReference>
<gene>
    <name evidence="3" type="ORF">DV515_00010049</name>
</gene>
<feature type="transmembrane region" description="Helical" evidence="1">
    <location>
        <begin position="31"/>
        <end position="56"/>
    </location>
</feature>
<evidence type="ECO:0000259" key="2">
    <source>
        <dbReference type="SMART" id="SM00014"/>
    </source>
</evidence>
<keyword evidence="1" id="KW-0812">Transmembrane</keyword>
<proteinExistence type="predicted"/>
<protein>
    <recommendedName>
        <fullName evidence="2">Phosphatidic acid phosphatase type 2/haloperoxidase domain-containing protein</fullName>
    </recommendedName>
</protein>
<dbReference type="AlphaFoldDB" id="A0A3L8SAX0"/>
<dbReference type="Gene3D" id="1.20.144.10">
    <property type="entry name" value="Phosphatidic acid phosphatase type 2/haloperoxidase"/>
    <property type="match status" value="1"/>
</dbReference>
<feature type="transmembrane region" description="Helical" evidence="1">
    <location>
        <begin position="253"/>
        <end position="273"/>
    </location>
</feature>
<name>A0A3L8SAX0_CHLGU</name>
<evidence type="ECO:0000313" key="3">
    <source>
        <dbReference type="EMBL" id="RLV99102.1"/>
    </source>
</evidence>
<keyword evidence="4" id="KW-1185">Reference proteome</keyword>
<dbReference type="Proteomes" id="UP000276834">
    <property type="component" value="Unassembled WGS sequence"/>
</dbReference>
<dbReference type="InterPro" id="IPR000326">
    <property type="entry name" value="PAP2/HPO"/>
</dbReference>
<comment type="caution">
    <text evidence="3">The sequence shown here is derived from an EMBL/GenBank/DDBJ whole genome shotgun (WGS) entry which is preliminary data.</text>
</comment>
<dbReference type="GO" id="GO:0006670">
    <property type="term" value="P:sphingosine metabolic process"/>
    <property type="evidence" value="ECO:0007669"/>
    <property type="project" value="TreeGrafter"/>
</dbReference>
<dbReference type="SUPFAM" id="SSF48317">
    <property type="entry name" value="Acid phosphatase/Vanadium-dependent haloperoxidase"/>
    <property type="match status" value="1"/>
</dbReference>
<keyword evidence="1" id="KW-1133">Transmembrane helix</keyword>
<dbReference type="Pfam" id="PF01569">
    <property type="entry name" value="PAP2"/>
    <property type="match status" value="1"/>
</dbReference>
<feature type="transmembrane region" description="Helical" evidence="1">
    <location>
        <begin position="197"/>
        <end position="216"/>
    </location>
</feature>
<organism evidence="3 4">
    <name type="scientific">Chloebia gouldiae</name>
    <name type="common">Gouldian finch</name>
    <name type="synonym">Erythrura gouldiae</name>
    <dbReference type="NCBI Taxonomy" id="44316"/>
    <lineage>
        <taxon>Eukaryota</taxon>
        <taxon>Metazoa</taxon>
        <taxon>Chordata</taxon>
        <taxon>Craniata</taxon>
        <taxon>Vertebrata</taxon>
        <taxon>Euteleostomi</taxon>
        <taxon>Archelosauria</taxon>
        <taxon>Archosauria</taxon>
        <taxon>Dinosauria</taxon>
        <taxon>Saurischia</taxon>
        <taxon>Theropoda</taxon>
        <taxon>Coelurosauria</taxon>
        <taxon>Aves</taxon>
        <taxon>Neognathae</taxon>
        <taxon>Neoaves</taxon>
        <taxon>Telluraves</taxon>
        <taxon>Australaves</taxon>
        <taxon>Passeriformes</taxon>
        <taxon>Passeroidea</taxon>
        <taxon>Passeridae</taxon>
        <taxon>Chloebia</taxon>
    </lineage>
</organism>
<evidence type="ECO:0000313" key="4">
    <source>
        <dbReference type="Proteomes" id="UP000276834"/>
    </source>
</evidence>
<dbReference type="GO" id="GO:0042392">
    <property type="term" value="F:sphingosine-1-phosphate phosphatase activity"/>
    <property type="evidence" value="ECO:0007669"/>
    <property type="project" value="TreeGrafter"/>
</dbReference>
<feature type="transmembrane region" description="Helical" evidence="1">
    <location>
        <begin position="314"/>
        <end position="331"/>
    </location>
</feature>